<sequence length="271" mass="31107">MELAKVEKSEELALLQVQVKGLEKTTQRAVDRAWRKETELEENERHWTAFFEILAKERVVLENALYEKDKELKKAKVKEERYDRDVQELRDRMAAMEKRDKEHLERIGDAAHTMNRKQKKITRLTASYQLAKEREMALQAELDRLKASSSTSKSAGRKPLHPLSPNSQCSDSAVPAAQDAFILTEDNSLEVVSTVDDGDLDPSMDLTAGAPRQRTHPPPPREWLAPPTKRRKLEKKQPLNDDVRSFLDPRTGKMMKGVVTGARRRVRAQPY</sequence>
<name>A0A167S0Y6_CALVF</name>
<evidence type="ECO:0000256" key="1">
    <source>
        <dbReference type="SAM" id="MobiDB-lite"/>
    </source>
</evidence>
<dbReference type="AlphaFoldDB" id="A0A167S0Y6"/>
<proteinExistence type="predicted"/>
<evidence type="ECO:0000313" key="3">
    <source>
        <dbReference type="Proteomes" id="UP000076738"/>
    </source>
</evidence>
<keyword evidence="3" id="KW-1185">Reference proteome</keyword>
<organism evidence="2 3">
    <name type="scientific">Calocera viscosa (strain TUFC12733)</name>
    <dbReference type="NCBI Taxonomy" id="1330018"/>
    <lineage>
        <taxon>Eukaryota</taxon>
        <taxon>Fungi</taxon>
        <taxon>Dikarya</taxon>
        <taxon>Basidiomycota</taxon>
        <taxon>Agaricomycotina</taxon>
        <taxon>Dacrymycetes</taxon>
        <taxon>Dacrymycetales</taxon>
        <taxon>Dacrymycetaceae</taxon>
        <taxon>Calocera</taxon>
    </lineage>
</organism>
<dbReference type="EMBL" id="KV417266">
    <property type="protein sequence ID" value="KZP01474.1"/>
    <property type="molecule type" value="Genomic_DNA"/>
</dbReference>
<feature type="compositionally biased region" description="Basic residues" evidence="1">
    <location>
        <begin position="262"/>
        <end position="271"/>
    </location>
</feature>
<dbReference type="Proteomes" id="UP000076738">
    <property type="component" value="Unassembled WGS sequence"/>
</dbReference>
<evidence type="ECO:0000313" key="2">
    <source>
        <dbReference type="EMBL" id="KZP01474.1"/>
    </source>
</evidence>
<feature type="compositionally biased region" description="Basic and acidic residues" evidence="1">
    <location>
        <begin position="235"/>
        <end position="251"/>
    </location>
</feature>
<feature type="region of interest" description="Disordered" evidence="1">
    <location>
        <begin position="194"/>
        <end position="271"/>
    </location>
</feature>
<reference evidence="2 3" key="1">
    <citation type="journal article" date="2016" name="Mol. Biol. Evol.">
        <title>Comparative Genomics of Early-Diverging Mushroom-Forming Fungi Provides Insights into the Origins of Lignocellulose Decay Capabilities.</title>
        <authorList>
            <person name="Nagy L.G."/>
            <person name="Riley R."/>
            <person name="Tritt A."/>
            <person name="Adam C."/>
            <person name="Daum C."/>
            <person name="Floudas D."/>
            <person name="Sun H."/>
            <person name="Yadav J.S."/>
            <person name="Pangilinan J."/>
            <person name="Larsson K.H."/>
            <person name="Matsuura K."/>
            <person name="Barry K."/>
            <person name="Labutti K."/>
            <person name="Kuo R."/>
            <person name="Ohm R.A."/>
            <person name="Bhattacharya S.S."/>
            <person name="Shirouzu T."/>
            <person name="Yoshinaga Y."/>
            <person name="Martin F.M."/>
            <person name="Grigoriev I.V."/>
            <person name="Hibbett D.S."/>
        </authorList>
    </citation>
    <scope>NUCLEOTIDE SEQUENCE [LARGE SCALE GENOMIC DNA]</scope>
    <source>
        <strain evidence="2 3">TUFC12733</strain>
    </source>
</reference>
<accession>A0A167S0Y6</accession>
<feature type="region of interest" description="Disordered" evidence="1">
    <location>
        <begin position="144"/>
        <end position="172"/>
    </location>
</feature>
<protein>
    <submittedName>
        <fullName evidence="2">Uncharacterized protein</fullName>
    </submittedName>
</protein>
<gene>
    <name evidence="2" type="ORF">CALVIDRAFT_532239</name>
</gene>